<proteinExistence type="inferred from homology"/>
<dbReference type="GO" id="GO:0005886">
    <property type="term" value="C:plasma membrane"/>
    <property type="evidence" value="ECO:0007669"/>
    <property type="project" value="UniProtKB-SubCell"/>
</dbReference>
<evidence type="ECO:0000256" key="3">
    <source>
        <dbReference type="ARBA" id="ARBA00022475"/>
    </source>
</evidence>
<dbReference type="InterPro" id="IPR019305">
    <property type="entry name" value="Uncharacterised_Smp"/>
</dbReference>
<comment type="subcellular location">
    <subcellularLocation>
        <location evidence="1">Cell membrane</location>
    </subcellularLocation>
</comment>
<comment type="similarity">
    <text evidence="2">Belongs to the Smp family.</text>
</comment>
<keyword evidence="5 7" id="KW-1133">Transmembrane helix</keyword>
<sequence length="223" mass="25495">MYISREQLIKSSIIAVIIAICLMIVWIILTGINHFKVGSQLAGINQVTNLSHLLVRQQAKLFSLMLVKNAKNDELVEALDVFAKEAFVIDANLYSPSGNLVAHSSNAIEFNPRVNDKIQQEPVLTQQIVEPIFAQDDLIGFLRVTFDSQYGQTTQHKVNELFHLLYGELIILFMSGGLFVSCFYYFLQLNTTKTVSSNFIPIELKRQTQRFHSRRRAFRRKSL</sequence>
<comment type="caution">
    <text evidence="8">The sequence shown here is derived from an EMBL/GenBank/DDBJ whole genome shotgun (WGS) entry which is preliminary data.</text>
</comment>
<evidence type="ECO:0000256" key="2">
    <source>
        <dbReference type="ARBA" id="ARBA00005362"/>
    </source>
</evidence>
<evidence type="ECO:0000256" key="4">
    <source>
        <dbReference type="ARBA" id="ARBA00022692"/>
    </source>
</evidence>
<gene>
    <name evidence="8" type="ORF">HPS10_06385</name>
</gene>
<dbReference type="EMBL" id="JDSO01000072">
    <property type="protein sequence ID" value="KDB47562.1"/>
    <property type="molecule type" value="Genomic_DNA"/>
</dbReference>
<keyword evidence="4 7" id="KW-0812">Transmembrane</keyword>
<evidence type="ECO:0000256" key="7">
    <source>
        <dbReference type="SAM" id="Phobius"/>
    </source>
</evidence>
<evidence type="ECO:0000313" key="8">
    <source>
        <dbReference type="EMBL" id="KDB47562.1"/>
    </source>
</evidence>
<dbReference type="Proteomes" id="UP000027036">
    <property type="component" value="Unassembled WGS sequence"/>
</dbReference>
<evidence type="ECO:0000256" key="5">
    <source>
        <dbReference type="ARBA" id="ARBA00022989"/>
    </source>
</evidence>
<evidence type="ECO:0000256" key="1">
    <source>
        <dbReference type="ARBA" id="ARBA00004236"/>
    </source>
</evidence>
<reference evidence="8 9" key="1">
    <citation type="submission" date="2014-02" db="EMBL/GenBank/DDBJ databases">
        <title>Comparative genomics of Haemophilus parasuis isolated from pig lungs.</title>
        <authorList>
            <person name="Kittichotirat W."/>
            <person name="Bumgarner R.E."/>
            <person name="Lawrence P."/>
        </authorList>
    </citation>
    <scope>NUCLEOTIDE SEQUENCE [LARGE SCALE GENOMIC DNA]</scope>
    <source>
        <strain evidence="8 9">HPS10</strain>
    </source>
</reference>
<protein>
    <submittedName>
        <fullName evidence="8">Hemolysin regulation protein AhpA</fullName>
    </submittedName>
</protein>
<accession>A0A836ME56</accession>
<evidence type="ECO:0000256" key="6">
    <source>
        <dbReference type="ARBA" id="ARBA00023136"/>
    </source>
</evidence>
<dbReference type="AlphaFoldDB" id="A0A836ME56"/>
<dbReference type="Pfam" id="PF10144">
    <property type="entry name" value="SMP_2"/>
    <property type="match status" value="1"/>
</dbReference>
<keyword evidence="6 7" id="KW-0472">Membrane</keyword>
<keyword evidence="3" id="KW-1003">Cell membrane</keyword>
<feature type="transmembrane region" description="Helical" evidence="7">
    <location>
        <begin position="164"/>
        <end position="187"/>
    </location>
</feature>
<evidence type="ECO:0000313" key="9">
    <source>
        <dbReference type="Proteomes" id="UP000027036"/>
    </source>
</evidence>
<dbReference type="RefSeq" id="WP_035523577.1">
    <property type="nucleotide sequence ID" value="NZ_JDSO01000072.1"/>
</dbReference>
<organism evidence="8 9">
    <name type="scientific">Glaesserella parasuis HPS10</name>
    <dbReference type="NCBI Taxonomy" id="1450514"/>
    <lineage>
        <taxon>Bacteria</taxon>
        <taxon>Pseudomonadati</taxon>
        <taxon>Pseudomonadota</taxon>
        <taxon>Gammaproteobacteria</taxon>
        <taxon>Pasteurellales</taxon>
        <taxon>Pasteurellaceae</taxon>
        <taxon>Glaesserella</taxon>
    </lineage>
</organism>
<feature type="transmembrane region" description="Helical" evidence="7">
    <location>
        <begin position="12"/>
        <end position="32"/>
    </location>
</feature>
<name>A0A836ME56_GLAPU</name>